<dbReference type="RefSeq" id="WP_146350806.1">
    <property type="nucleotide sequence ID" value="NZ_VOBR01000006.1"/>
</dbReference>
<dbReference type="CDD" id="cd06587">
    <property type="entry name" value="VOC"/>
    <property type="match status" value="1"/>
</dbReference>
<dbReference type="InterPro" id="IPR037523">
    <property type="entry name" value="VOC_core"/>
</dbReference>
<dbReference type="AlphaFoldDB" id="A0A563EWD2"/>
<reference evidence="2 3" key="1">
    <citation type="submission" date="2019-07" db="EMBL/GenBank/DDBJ databases">
        <title>Lentzea xizangensis sp. nov., isolated from Qinghai-Tibetan Plateau Soils.</title>
        <authorList>
            <person name="Huang J."/>
        </authorList>
    </citation>
    <scope>NUCLEOTIDE SEQUENCE [LARGE SCALE GENOMIC DNA]</scope>
    <source>
        <strain evidence="2 3">FXJ1.1311</strain>
    </source>
</reference>
<sequence>MPAQLSAIVIDCADPAKLSAFYREVTGWKVGYADDDFVYLGEGPVQLAFQRVPGYVGPGWPDDAKHAHLDLQVPDVEKAAGELVALGATRPDFQPGDGKWVVLADPEGHVFCLTPAE</sequence>
<dbReference type="SUPFAM" id="SSF54593">
    <property type="entry name" value="Glyoxalase/Bleomycin resistance protein/Dihydroxybiphenyl dioxygenase"/>
    <property type="match status" value="1"/>
</dbReference>
<feature type="domain" description="VOC" evidence="1">
    <location>
        <begin position="4"/>
        <end position="116"/>
    </location>
</feature>
<comment type="caution">
    <text evidence="2">The sequence shown here is derived from an EMBL/GenBank/DDBJ whole genome shotgun (WGS) entry which is preliminary data.</text>
</comment>
<dbReference type="Pfam" id="PF18029">
    <property type="entry name" value="Glyoxalase_6"/>
    <property type="match status" value="1"/>
</dbReference>
<proteinExistence type="predicted"/>
<dbReference type="Gene3D" id="3.10.180.10">
    <property type="entry name" value="2,3-Dihydroxybiphenyl 1,2-Dioxygenase, domain 1"/>
    <property type="match status" value="1"/>
</dbReference>
<accession>A0A563EWD2</accession>
<dbReference type="EMBL" id="VOBR01000006">
    <property type="protein sequence ID" value="TWP52010.1"/>
    <property type="molecule type" value="Genomic_DNA"/>
</dbReference>
<dbReference type="PROSITE" id="PS51819">
    <property type="entry name" value="VOC"/>
    <property type="match status" value="1"/>
</dbReference>
<organism evidence="2 3">
    <name type="scientific">Lentzea tibetensis</name>
    <dbReference type="NCBI Taxonomy" id="2591470"/>
    <lineage>
        <taxon>Bacteria</taxon>
        <taxon>Bacillati</taxon>
        <taxon>Actinomycetota</taxon>
        <taxon>Actinomycetes</taxon>
        <taxon>Pseudonocardiales</taxon>
        <taxon>Pseudonocardiaceae</taxon>
        <taxon>Lentzea</taxon>
    </lineage>
</organism>
<dbReference type="PANTHER" id="PTHR35908">
    <property type="entry name" value="HYPOTHETICAL FUSION PROTEIN"/>
    <property type="match status" value="1"/>
</dbReference>
<gene>
    <name evidence="2" type="ORF">FKR81_10485</name>
</gene>
<protein>
    <submittedName>
        <fullName evidence="2">VOC family protein</fullName>
    </submittedName>
</protein>
<dbReference type="PANTHER" id="PTHR35908:SF1">
    <property type="entry name" value="CONSERVED PROTEIN"/>
    <property type="match status" value="1"/>
</dbReference>
<dbReference type="OrthoDB" id="1645442at2"/>
<evidence type="ECO:0000259" key="1">
    <source>
        <dbReference type="PROSITE" id="PS51819"/>
    </source>
</evidence>
<dbReference type="InterPro" id="IPR029068">
    <property type="entry name" value="Glyas_Bleomycin-R_OHBP_Dase"/>
</dbReference>
<dbReference type="Proteomes" id="UP000316639">
    <property type="component" value="Unassembled WGS sequence"/>
</dbReference>
<evidence type="ECO:0000313" key="2">
    <source>
        <dbReference type="EMBL" id="TWP52010.1"/>
    </source>
</evidence>
<dbReference type="InterPro" id="IPR041581">
    <property type="entry name" value="Glyoxalase_6"/>
</dbReference>
<keyword evidence="3" id="KW-1185">Reference proteome</keyword>
<evidence type="ECO:0000313" key="3">
    <source>
        <dbReference type="Proteomes" id="UP000316639"/>
    </source>
</evidence>
<name>A0A563EWD2_9PSEU</name>